<dbReference type="SUPFAM" id="SSF55961">
    <property type="entry name" value="Bet v1-like"/>
    <property type="match status" value="1"/>
</dbReference>
<evidence type="ECO:0000313" key="1">
    <source>
        <dbReference type="EMBL" id="PJJ53961.1"/>
    </source>
</evidence>
<dbReference type="EMBL" id="PGEZ01000002">
    <property type="protein sequence ID" value="PJJ53961.1"/>
    <property type="molecule type" value="Genomic_DNA"/>
</dbReference>
<dbReference type="InterPro" id="IPR023393">
    <property type="entry name" value="START-like_dom_sf"/>
</dbReference>
<dbReference type="Pfam" id="PF10604">
    <property type="entry name" value="Polyketide_cyc2"/>
    <property type="match status" value="1"/>
</dbReference>
<dbReference type="AlphaFoldDB" id="A0A0B2B6E3"/>
<gene>
    <name evidence="1" type="ORF">CLV56_3463</name>
</gene>
<dbReference type="Proteomes" id="UP000230842">
    <property type="component" value="Unassembled WGS sequence"/>
</dbReference>
<accession>A0A0B2B6E3</accession>
<dbReference type="Gene3D" id="3.30.530.20">
    <property type="match status" value="1"/>
</dbReference>
<comment type="caution">
    <text evidence="1">The sequence shown here is derived from an EMBL/GenBank/DDBJ whole genome shotgun (WGS) entry which is preliminary data.</text>
</comment>
<sequence length="160" mass="17384">MVAHVLSLSQDVAAPPERVWEVLTDLPGTAAVLTGVTRIEVLTDGPYAVGTRWRETRRVFGREETQEMWVGAVDPPRSTVVRARAGGIDYDTTFTLEPSGAGTALTMEFRGEDTSTSRLKRLVETLTAPLGRSVTRKIMRRDLEDIAAAAEGRPSENAGS</sequence>
<proteinExistence type="predicted"/>
<protein>
    <submittedName>
        <fullName evidence="1">Carbon monoxide dehydrogenase subunit G</fullName>
    </submittedName>
</protein>
<name>A0A0B2B6E3_9ACTN</name>
<dbReference type="RefSeq" id="WP_039359658.1">
    <property type="nucleotide sequence ID" value="NZ_PGEZ01000002.1"/>
</dbReference>
<reference evidence="1 2" key="1">
    <citation type="submission" date="2017-11" db="EMBL/GenBank/DDBJ databases">
        <title>Genomic Encyclopedia of Archaeal and Bacterial Type Strains, Phase II (KMG-II): From Individual Species to Whole Genera.</title>
        <authorList>
            <person name="Goeker M."/>
        </authorList>
    </citation>
    <scope>NUCLEOTIDE SEQUENCE [LARGE SCALE GENOMIC DNA]</scope>
    <source>
        <strain evidence="1 2">DSM 27763</strain>
    </source>
</reference>
<evidence type="ECO:0000313" key="2">
    <source>
        <dbReference type="Proteomes" id="UP000230842"/>
    </source>
</evidence>
<organism evidence="1 2">
    <name type="scientific">Mumia flava</name>
    <dbReference type="NCBI Taxonomy" id="1348852"/>
    <lineage>
        <taxon>Bacteria</taxon>
        <taxon>Bacillati</taxon>
        <taxon>Actinomycetota</taxon>
        <taxon>Actinomycetes</taxon>
        <taxon>Propionibacteriales</taxon>
        <taxon>Nocardioidaceae</taxon>
        <taxon>Mumia</taxon>
    </lineage>
</organism>
<keyword evidence="2" id="KW-1185">Reference proteome</keyword>
<dbReference type="InterPro" id="IPR019587">
    <property type="entry name" value="Polyketide_cyclase/dehydratase"/>
</dbReference>
<dbReference type="OrthoDB" id="4773254at2"/>